<dbReference type="SUPFAM" id="SSF141322">
    <property type="entry name" value="NfeD domain-like"/>
    <property type="match status" value="1"/>
</dbReference>
<evidence type="ECO:0000256" key="5">
    <source>
        <dbReference type="SAM" id="Phobius"/>
    </source>
</evidence>
<dbReference type="PANTHER" id="PTHR33507:SF3">
    <property type="entry name" value="INNER MEMBRANE PROTEIN YBBJ"/>
    <property type="match status" value="1"/>
</dbReference>
<evidence type="ECO:0000256" key="1">
    <source>
        <dbReference type="ARBA" id="ARBA00004141"/>
    </source>
</evidence>
<dbReference type="EMBL" id="CP006764">
    <property type="protein sequence ID" value="AIT61105.1"/>
    <property type="molecule type" value="Genomic_DNA"/>
</dbReference>
<dbReference type="InterPro" id="IPR012340">
    <property type="entry name" value="NA-bd_OB-fold"/>
</dbReference>
<dbReference type="InterPro" id="IPR052165">
    <property type="entry name" value="Membrane_assoc_protease"/>
</dbReference>
<sequence>MGALIWFITAVAFGLLELAAGEFTLLMLGGAALATAGVALADVPLWAELATFSAAAALLLLFLRPVLKRRLAKPLQADNHPRELVGTSAEVLEDIGAEGGQIRLDGSIWSARSLDPDVTFAEGERVRVADIDGPVAVVWKET</sequence>
<protein>
    <submittedName>
        <fullName evidence="7">Membrane protein</fullName>
    </submittedName>
</protein>
<gene>
    <name evidence="7" type="ORF">CDOO_07440</name>
</gene>
<evidence type="ECO:0000313" key="8">
    <source>
        <dbReference type="Proteomes" id="UP000029914"/>
    </source>
</evidence>
<dbReference type="AlphaFoldDB" id="A0A097IG39"/>
<dbReference type="KEGG" id="cdo:CDOO_07440"/>
<dbReference type="HOGENOM" id="CLU_116732_2_0_11"/>
<dbReference type="PANTHER" id="PTHR33507">
    <property type="entry name" value="INNER MEMBRANE PROTEIN YBBJ"/>
    <property type="match status" value="1"/>
</dbReference>
<keyword evidence="4 5" id="KW-0472">Membrane</keyword>
<name>A0A097IG39_9CORY</name>
<organism evidence="7 8">
    <name type="scientific">Corynebacterium doosanense CAU 212 = DSM 45436</name>
    <dbReference type="NCBI Taxonomy" id="558173"/>
    <lineage>
        <taxon>Bacteria</taxon>
        <taxon>Bacillati</taxon>
        <taxon>Actinomycetota</taxon>
        <taxon>Actinomycetes</taxon>
        <taxon>Mycobacteriales</taxon>
        <taxon>Corynebacteriaceae</taxon>
        <taxon>Corynebacterium</taxon>
    </lineage>
</organism>
<keyword evidence="3 5" id="KW-1133">Transmembrane helix</keyword>
<feature type="transmembrane region" description="Helical" evidence="5">
    <location>
        <begin position="44"/>
        <end position="63"/>
    </location>
</feature>
<dbReference type="Proteomes" id="UP000029914">
    <property type="component" value="Chromosome"/>
</dbReference>
<dbReference type="eggNOG" id="COG1585">
    <property type="taxonomic scope" value="Bacteria"/>
</dbReference>
<keyword evidence="8" id="KW-1185">Reference proteome</keyword>
<evidence type="ECO:0000256" key="2">
    <source>
        <dbReference type="ARBA" id="ARBA00022692"/>
    </source>
</evidence>
<reference evidence="7 8" key="1">
    <citation type="submission" date="2013-09" db="EMBL/GenBank/DDBJ databases">
        <title>Complete genome sequence of Corynebacterium doosanense CAU 212(T) (=DSM 45436(T)), isolated from activated sludge.</title>
        <authorList>
            <person name="Schaffert L."/>
            <person name="Albersmeier A."/>
            <person name="Kalinowski J."/>
            <person name="Ruckert C."/>
        </authorList>
    </citation>
    <scope>NUCLEOTIDE SEQUENCE [LARGE SCALE GENOMIC DNA]</scope>
    <source>
        <strain evidence="7 8">CAU 212</strain>
    </source>
</reference>
<proteinExistence type="predicted"/>
<dbReference type="RefSeq" id="WP_018021672.1">
    <property type="nucleotide sequence ID" value="NZ_AQUX01000003.1"/>
</dbReference>
<dbReference type="OrthoDB" id="9792945at2"/>
<dbReference type="STRING" id="558173.CDOO_07440"/>
<dbReference type="Gene3D" id="2.40.50.140">
    <property type="entry name" value="Nucleic acid-binding proteins"/>
    <property type="match status" value="1"/>
</dbReference>
<dbReference type="Pfam" id="PF01957">
    <property type="entry name" value="NfeD"/>
    <property type="match status" value="1"/>
</dbReference>
<accession>A0A097IG39</accession>
<dbReference type="InterPro" id="IPR002810">
    <property type="entry name" value="NfeD-like_C"/>
</dbReference>
<feature type="domain" description="NfeD-like C-terminal" evidence="6">
    <location>
        <begin position="83"/>
        <end position="140"/>
    </location>
</feature>
<dbReference type="GO" id="GO:0005886">
    <property type="term" value="C:plasma membrane"/>
    <property type="evidence" value="ECO:0007669"/>
    <property type="project" value="TreeGrafter"/>
</dbReference>
<evidence type="ECO:0000256" key="4">
    <source>
        <dbReference type="ARBA" id="ARBA00023136"/>
    </source>
</evidence>
<evidence type="ECO:0000259" key="6">
    <source>
        <dbReference type="Pfam" id="PF01957"/>
    </source>
</evidence>
<evidence type="ECO:0000256" key="3">
    <source>
        <dbReference type="ARBA" id="ARBA00022989"/>
    </source>
</evidence>
<keyword evidence="2 5" id="KW-0812">Transmembrane</keyword>
<evidence type="ECO:0000313" key="7">
    <source>
        <dbReference type="EMBL" id="AIT61105.1"/>
    </source>
</evidence>
<comment type="subcellular location">
    <subcellularLocation>
        <location evidence="1">Membrane</location>
        <topology evidence="1">Multi-pass membrane protein</topology>
    </subcellularLocation>
</comment>